<keyword evidence="3" id="KW-0333">Golgi apparatus</keyword>
<keyword evidence="1 3" id="KW-0328">Glycosyltransferase</keyword>
<accession>A0ABD0KG07</accession>
<dbReference type="GO" id="GO:0032580">
    <property type="term" value="C:Golgi cisterna membrane"/>
    <property type="evidence" value="ECO:0007669"/>
    <property type="project" value="UniProtKB-SubCell"/>
</dbReference>
<keyword evidence="2 3" id="KW-0808">Transferase</keyword>
<keyword evidence="3" id="KW-0472">Membrane</keyword>
<proteinExistence type="inferred from homology"/>
<protein>
    <recommendedName>
        <fullName evidence="3">L-Fucosyltransferase</fullName>
        <ecNumber evidence="3">2.4.1.-</ecNumber>
    </recommendedName>
</protein>
<sequence length="356" mass="40586">MPGDPLEKGEEHELEPGWTFRKSTLCSSVLERTPGGQCLLDIACAMSARRRYTVFILLSIAGLLLLGWLNTLALPSAETVEFSSGPRVLCVTFVGRLGNQLFQYAAVLGLSLKLNRIPVYSLDSEMAKALQVPPPTWYHERCNRAAEAREQACCKTETGLLQLDPKKDFALVHDSYLQSWKYFENHEEHIRQAFKFRSDIQAVADRAVKGYRQSYNNNTLVGIHIRRGDYLLEKHTSIGYLIAPGEYFVKAMKYMRDTFGNVTFVVSTDDENWFRQEVENSNDVVFWERQTPALDMALLASLDHVIISVGTYSWWVGFLNRGVTVYYKDFISPNTFIGDQFNPDGSEYIYPGWIPM</sequence>
<dbReference type="GO" id="GO:0016757">
    <property type="term" value="F:glycosyltransferase activity"/>
    <property type="evidence" value="ECO:0007669"/>
    <property type="project" value="UniProtKB-KW"/>
</dbReference>
<dbReference type="EMBL" id="JACVVK020000185">
    <property type="protein sequence ID" value="KAK7485987.1"/>
    <property type="molecule type" value="Genomic_DNA"/>
</dbReference>
<comment type="pathway">
    <text evidence="3">Protein modification; protein glycosylation.</text>
</comment>
<dbReference type="Gene3D" id="3.40.50.11350">
    <property type="match status" value="1"/>
</dbReference>
<keyword evidence="3" id="KW-0812">Transmembrane</keyword>
<evidence type="ECO:0000313" key="4">
    <source>
        <dbReference type="EMBL" id="KAK7485987.1"/>
    </source>
</evidence>
<keyword evidence="5" id="KW-1185">Reference proteome</keyword>
<evidence type="ECO:0000256" key="3">
    <source>
        <dbReference type="RuleBase" id="RU363129"/>
    </source>
</evidence>
<organism evidence="4 5">
    <name type="scientific">Batillaria attramentaria</name>
    <dbReference type="NCBI Taxonomy" id="370345"/>
    <lineage>
        <taxon>Eukaryota</taxon>
        <taxon>Metazoa</taxon>
        <taxon>Spiralia</taxon>
        <taxon>Lophotrochozoa</taxon>
        <taxon>Mollusca</taxon>
        <taxon>Gastropoda</taxon>
        <taxon>Caenogastropoda</taxon>
        <taxon>Sorbeoconcha</taxon>
        <taxon>Cerithioidea</taxon>
        <taxon>Batillariidae</taxon>
        <taxon>Batillaria</taxon>
    </lineage>
</organism>
<dbReference type="Pfam" id="PF01531">
    <property type="entry name" value="Glyco_transf_11"/>
    <property type="match status" value="1"/>
</dbReference>
<comment type="subcellular location">
    <subcellularLocation>
        <location evidence="3">Golgi apparatus</location>
        <location evidence="3">Golgi stack membrane</location>
        <topology evidence="3">Single-pass type II membrane protein</topology>
    </subcellularLocation>
</comment>
<keyword evidence="3" id="KW-1133">Transmembrane helix</keyword>
<gene>
    <name evidence="4" type="ORF">BaRGS_00022739</name>
</gene>
<reference evidence="4 5" key="1">
    <citation type="journal article" date="2023" name="Sci. Data">
        <title>Genome assembly of the Korean intertidal mud-creeper Batillaria attramentaria.</title>
        <authorList>
            <person name="Patra A.K."/>
            <person name="Ho P.T."/>
            <person name="Jun S."/>
            <person name="Lee S.J."/>
            <person name="Kim Y."/>
            <person name="Won Y.J."/>
        </authorList>
    </citation>
    <scope>NUCLEOTIDE SEQUENCE [LARGE SCALE GENOMIC DNA]</scope>
    <source>
        <strain evidence="4">Wonlab-2016</strain>
    </source>
</reference>
<dbReference type="Proteomes" id="UP001519460">
    <property type="component" value="Unassembled WGS sequence"/>
</dbReference>
<dbReference type="CDD" id="cd11301">
    <property type="entry name" value="Fut1_Fut2_like"/>
    <property type="match status" value="1"/>
</dbReference>
<dbReference type="PANTHER" id="PTHR11927:SF9">
    <property type="entry name" value="L-FUCOSYLTRANSFERASE"/>
    <property type="match status" value="1"/>
</dbReference>
<evidence type="ECO:0000256" key="1">
    <source>
        <dbReference type="ARBA" id="ARBA00022676"/>
    </source>
</evidence>
<dbReference type="InterPro" id="IPR002516">
    <property type="entry name" value="Glyco_trans_11"/>
</dbReference>
<comment type="caution">
    <text evidence="4">The sequence shown here is derived from an EMBL/GenBank/DDBJ whole genome shotgun (WGS) entry which is preliminary data.</text>
</comment>
<keyword evidence="3" id="KW-0325">Glycoprotein</keyword>
<keyword evidence="3" id="KW-0735">Signal-anchor</keyword>
<dbReference type="PANTHER" id="PTHR11927">
    <property type="entry name" value="GALACTOSIDE 2-L-FUCOSYLTRANSFERASE"/>
    <property type="match status" value="1"/>
</dbReference>
<comment type="similarity">
    <text evidence="3">Belongs to the glycosyltransferase 11 family.</text>
</comment>
<evidence type="ECO:0000256" key="2">
    <source>
        <dbReference type="ARBA" id="ARBA00022679"/>
    </source>
</evidence>
<dbReference type="AlphaFoldDB" id="A0ABD0KG07"/>
<name>A0ABD0KG07_9CAEN</name>
<evidence type="ECO:0000313" key="5">
    <source>
        <dbReference type="Proteomes" id="UP001519460"/>
    </source>
</evidence>
<dbReference type="EC" id="2.4.1.-" evidence="3"/>
<feature type="transmembrane region" description="Helical" evidence="3">
    <location>
        <begin position="52"/>
        <end position="69"/>
    </location>
</feature>